<dbReference type="PANTHER" id="PTHR22946">
    <property type="entry name" value="DIENELACTONE HYDROLASE DOMAIN-CONTAINING PROTEIN-RELATED"/>
    <property type="match status" value="1"/>
</dbReference>
<dbReference type="InterPro" id="IPR050261">
    <property type="entry name" value="FrsA_esterase"/>
</dbReference>
<evidence type="ECO:0000313" key="3">
    <source>
        <dbReference type="EMBL" id="SIT65722.1"/>
    </source>
</evidence>
<dbReference type="Gene3D" id="3.40.50.1820">
    <property type="entry name" value="alpha/beta hydrolase"/>
    <property type="match status" value="1"/>
</dbReference>
<evidence type="ECO:0000313" key="4">
    <source>
        <dbReference type="Proteomes" id="UP000223759"/>
    </source>
</evidence>
<organism evidence="3 4">
    <name type="scientific">Ectothiorhodosinus mongolicus</name>
    <dbReference type="NCBI Taxonomy" id="233100"/>
    <lineage>
        <taxon>Bacteria</taxon>
        <taxon>Pseudomonadati</taxon>
        <taxon>Pseudomonadota</taxon>
        <taxon>Gammaproteobacteria</taxon>
        <taxon>Chromatiales</taxon>
        <taxon>Ectothiorhodospiraceae</taxon>
        <taxon>Ectothiorhodosinus</taxon>
    </lineage>
</organism>
<dbReference type="AlphaFoldDB" id="A0A1R3VRG8"/>
<evidence type="ECO:0000259" key="2">
    <source>
        <dbReference type="Pfam" id="PF01738"/>
    </source>
</evidence>
<protein>
    <submittedName>
        <fullName evidence="3">Dienelactone hydrolase</fullName>
    </submittedName>
</protein>
<feature type="signal peptide" evidence="1">
    <location>
        <begin position="1"/>
        <end position="19"/>
    </location>
</feature>
<dbReference type="PANTHER" id="PTHR22946:SF0">
    <property type="entry name" value="DIENELACTONE HYDROLASE DOMAIN-CONTAINING PROTEIN"/>
    <property type="match status" value="1"/>
</dbReference>
<dbReference type="RefSeq" id="WP_076754131.1">
    <property type="nucleotide sequence ID" value="NZ_CP023018.1"/>
</dbReference>
<dbReference type="Proteomes" id="UP000223759">
    <property type="component" value="Unassembled WGS sequence"/>
</dbReference>
<dbReference type="OrthoDB" id="9787933at2"/>
<name>A0A1R3VRG8_9GAMM</name>
<dbReference type="SUPFAM" id="SSF53474">
    <property type="entry name" value="alpha/beta-Hydrolases"/>
    <property type="match status" value="1"/>
</dbReference>
<sequence>MKRWLALPLALLLSSPALAEIRGEEVRYSADGVNLHGYIAWDDSVSGPRPGVIVVHEWWGHNDYVRDRARQLAALGYTALAVDMFGDGRTADHPDNAGAFAREVAQNADIRRSRFNAAMDVLNAHPTVKNDQLAALGYCFGGSVVLNMAREGAPLAGVVAYHAGLASPVAAQAGVTQSRVRVFNGAADPMVPPEQVAAFEAEMRASGVDFAVVNYDGVLHGFTNPGADAFAERFGLPLGFDEAADSDSWAQTQSFLQELFAQ</sequence>
<keyword evidence="3" id="KW-0378">Hydrolase</keyword>
<dbReference type="InterPro" id="IPR029058">
    <property type="entry name" value="AB_hydrolase_fold"/>
</dbReference>
<keyword evidence="1" id="KW-0732">Signal</keyword>
<feature type="chain" id="PRO_5013068538" evidence="1">
    <location>
        <begin position="20"/>
        <end position="262"/>
    </location>
</feature>
<dbReference type="EMBL" id="FTPK01000001">
    <property type="protein sequence ID" value="SIT65722.1"/>
    <property type="molecule type" value="Genomic_DNA"/>
</dbReference>
<dbReference type="InterPro" id="IPR002925">
    <property type="entry name" value="Dienelactn_hydro"/>
</dbReference>
<evidence type="ECO:0000256" key="1">
    <source>
        <dbReference type="SAM" id="SignalP"/>
    </source>
</evidence>
<accession>A0A1R3VRG8</accession>
<dbReference type="Pfam" id="PF01738">
    <property type="entry name" value="DLH"/>
    <property type="match status" value="1"/>
</dbReference>
<dbReference type="GO" id="GO:0016787">
    <property type="term" value="F:hydrolase activity"/>
    <property type="evidence" value="ECO:0007669"/>
    <property type="project" value="UniProtKB-KW"/>
</dbReference>
<keyword evidence="4" id="KW-1185">Reference proteome</keyword>
<proteinExistence type="predicted"/>
<reference evidence="3 4" key="1">
    <citation type="submission" date="2017-01" db="EMBL/GenBank/DDBJ databases">
        <authorList>
            <person name="Mah S.A."/>
            <person name="Swanson W.J."/>
            <person name="Moy G.W."/>
            <person name="Vacquier V.D."/>
        </authorList>
    </citation>
    <scope>NUCLEOTIDE SEQUENCE [LARGE SCALE GENOMIC DNA]</scope>
    <source>
        <strain evidence="3 4">M9</strain>
    </source>
</reference>
<dbReference type="STRING" id="233100.SAMN05216526_0173"/>
<feature type="domain" description="Dienelactone hydrolase" evidence="2">
    <location>
        <begin position="36"/>
        <end position="259"/>
    </location>
</feature>
<gene>
    <name evidence="3" type="ORF">SAMN05216526_0173</name>
</gene>